<sequence length="207" mass="23888">MKKDIAAGIGIVVFGIILLFFTTNGFTAFTMEQQRVQDLQAQPPEFPDVEVVDQTGESYNFNDFENKHVLMTFIYTSCAAACPEMSTNMKHVFELTEDKYFEDDLVFLSISFDTKRDTVEVLGRYAEYFNADAESWKMLRVPDDMELEKLLSVYGVTVIPEGDTDYQHNTSFYILNPEGRLIEVLDYKDPETAADILEKYLREQEEK</sequence>
<keyword evidence="3" id="KW-0479">Metal-binding</keyword>
<evidence type="ECO:0000256" key="3">
    <source>
        <dbReference type="PIRSR" id="PIRSR603782-1"/>
    </source>
</evidence>
<dbReference type="Gene3D" id="3.40.30.10">
    <property type="entry name" value="Glutaredoxin"/>
    <property type="match status" value="1"/>
</dbReference>
<dbReference type="GO" id="GO:0046872">
    <property type="term" value="F:metal ion binding"/>
    <property type="evidence" value="ECO:0007669"/>
    <property type="project" value="UniProtKB-KW"/>
</dbReference>
<keyword evidence="5" id="KW-0472">Membrane</keyword>
<dbReference type="PANTHER" id="PTHR12151">
    <property type="entry name" value="ELECTRON TRANSPORT PROTIN SCO1/SENC FAMILY MEMBER"/>
    <property type="match status" value="1"/>
</dbReference>
<protein>
    <submittedName>
        <fullName evidence="7">Protein SCO1/2</fullName>
    </submittedName>
</protein>
<evidence type="ECO:0000256" key="2">
    <source>
        <dbReference type="ARBA" id="ARBA00023008"/>
    </source>
</evidence>
<evidence type="ECO:0000256" key="5">
    <source>
        <dbReference type="SAM" id="Phobius"/>
    </source>
</evidence>
<dbReference type="Proteomes" id="UP000242700">
    <property type="component" value="Unassembled WGS sequence"/>
</dbReference>
<keyword evidence="4" id="KW-1015">Disulfide bond</keyword>
<feature type="binding site" evidence="3">
    <location>
        <position position="82"/>
    </location>
    <ligand>
        <name>Cu cation</name>
        <dbReference type="ChEBI" id="CHEBI:23378"/>
    </ligand>
</feature>
<evidence type="ECO:0000313" key="8">
    <source>
        <dbReference type="Proteomes" id="UP000242700"/>
    </source>
</evidence>
<evidence type="ECO:0000256" key="4">
    <source>
        <dbReference type="PIRSR" id="PIRSR603782-2"/>
    </source>
</evidence>
<dbReference type="RefSeq" id="WP_176760674.1">
    <property type="nucleotide sequence ID" value="NZ_FNFI01000015.1"/>
</dbReference>
<feature type="binding site" evidence="3">
    <location>
        <position position="78"/>
    </location>
    <ligand>
        <name>Cu cation</name>
        <dbReference type="ChEBI" id="CHEBI:23378"/>
    </ligand>
</feature>
<dbReference type="InterPro" id="IPR003782">
    <property type="entry name" value="SCO1/SenC"/>
</dbReference>
<feature type="disulfide bond" description="Redox-active" evidence="4">
    <location>
        <begin position="78"/>
        <end position="82"/>
    </location>
</feature>
<evidence type="ECO:0000313" key="7">
    <source>
        <dbReference type="EMBL" id="SDK73031.1"/>
    </source>
</evidence>
<gene>
    <name evidence="7" type="ORF">SAMN05216187_11517</name>
</gene>
<keyword evidence="5" id="KW-0812">Transmembrane</keyword>
<feature type="transmembrane region" description="Helical" evidence="5">
    <location>
        <begin position="6"/>
        <end position="29"/>
    </location>
</feature>
<evidence type="ECO:0000256" key="1">
    <source>
        <dbReference type="ARBA" id="ARBA00010996"/>
    </source>
</evidence>
<dbReference type="AlphaFoldDB" id="A0A1G9EAC6"/>
<comment type="similarity">
    <text evidence="1">Belongs to the SCO1/2 family.</text>
</comment>
<organism evidence="7 8">
    <name type="scientific">Jeotgalicoccus aerolatus</name>
    <dbReference type="NCBI Taxonomy" id="709510"/>
    <lineage>
        <taxon>Bacteria</taxon>
        <taxon>Bacillati</taxon>
        <taxon>Bacillota</taxon>
        <taxon>Bacilli</taxon>
        <taxon>Bacillales</taxon>
        <taxon>Staphylococcaceae</taxon>
        <taxon>Jeotgalicoccus</taxon>
    </lineage>
</organism>
<feature type="domain" description="Thioredoxin" evidence="6">
    <location>
        <begin position="40"/>
        <end position="206"/>
    </location>
</feature>
<feature type="binding site" evidence="3">
    <location>
        <position position="168"/>
    </location>
    <ligand>
        <name>Cu cation</name>
        <dbReference type="ChEBI" id="CHEBI:23378"/>
    </ligand>
</feature>
<dbReference type="PANTHER" id="PTHR12151:SF25">
    <property type="entry name" value="LINALOOL DEHYDRATASE_ISOMERASE DOMAIN-CONTAINING PROTEIN"/>
    <property type="match status" value="1"/>
</dbReference>
<evidence type="ECO:0000259" key="6">
    <source>
        <dbReference type="PROSITE" id="PS51352"/>
    </source>
</evidence>
<reference evidence="8" key="1">
    <citation type="submission" date="2016-10" db="EMBL/GenBank/DDBJ databases">
        <authorList>
            <person name="Varghese N."/>
            <person name="Submissions S."/>
        </authorList>
    </citation>
    <scope>NUCLEOTIDE SEQUENCE [LARGE SCALE GENOMIC DNA]</scope>
    <source>
        <strain evidence="8">CGMCC 1.8911</strain>
    </source>
</reference>
<dbReference type="STRING" id="586411.SAMN05216187_11517"/>
<dbReference type="Pfam" id="PF02630">
    <property type="entry name" value="SCO1-SenC"/>
    <property type="match status" value="1"/>
</dbReference>
<proteinExistence type="inferred from homology"/>
<dbReference type="InterPro" id="IPR036249">
    <property type="entry name" value="Thioredoxin-like_sf"/>
</dbReference>
<name>A0A1G9EAC6_9STAP</name>
<dbReference type="PROSITE" id="PS51352">
    <property type="entry name" value="THIOREDOXIN_2"/>
    <property type="match status" value="1"/>
</dbReference>
<accession>A0A1G9EAC6</accession>
<dbReference type="CDD" id="cd02968">
    <property type="entry name" value="SCO"/>
    <property type="match status" value="1"/>
</dbReference>
<dbReference type="SUPFAM" id="SSF52833">
    <property type="entry name" value="Thioredoxin-like"/>
    <property type="match status" value="1"/>
</dbReference>
<keyword evidence="2 3" id="KW-0186">Copper</keyword>
<dbReference type="InterPro" id="IPR013766">
    <property type="entry name" value="Thioredoxin_domain"/>
</dbReference>
<keyword evidence="5" id="KW-1133">Transmembrane helix</keyword>
<dbReference type="EMBL" id="FNFI01000015">
    <property type="protein sequence ID" value="SDK73031.1"/>
    <property type="molecule type" value="Genomic_DNA"/>
</dbReference>